<protein>
    <recommendedName>
        <fullName evidence="5">Glycosyl transferase family 1 domain-containing protein</fullName>
    </recommendedName>
</protein>
<dbReference type="Proteomes" id="UP000177723">
    <property type="component" value="Unassembled WGS sequence"/>
</dbReference>
<dbReference type="AlphaFoldDB" id="A0A1F5WPV6"/>
<sequence>MKICLYLEFYHFLGGILFKKIGTGLLSSYRNQLRILDNLKIPYTEEWSNDCDILQINTPWIKSLYLIRCARARGKKVIIWAHVTVEDAMQVFRFMPIIAPVFKKYLTYAYGQGDIVFCPSDYTKSLLFAYGLPAEKLVVLSNGVDTNFYRASEEKRNRARGEYKIEGLTIGTVGLVIPRKGTDTFVYLAKEFPKNKFVWFGKIYSGLLVRPLPKELPANVLFSGFINDVVAAFNALDIFIFPSYEENEGMAVLEAAAIGLPIIVRDILVYEGWLEHGENCLKAKSDEEFKKHVKMLLENKEMRLKLGQGAKILAERKSINALSRKANDAYIKLLNDDIK</sequence>
<dbReference type="GO" id="GO:0016757">
    <property type="term" value="F:glycosyltransferase activity"/>
    <property type="evidence" value="ECO:0007669"/>
    <property type="project" value="InterPro"/>
</dbReference>
<evidence type="ECO:0008006" key="5">
    <source>
        <dbReference type="Google" id="ProtNLM"/>
    </source>
</evidence>
<feature type="domain" description="Glycosyl transferase family 1" evidence="1">
    <location>
        <begin position="167"/>
        <end position="311"/>
    </location>
</feature>
<reference evidence="3 4" key="1">
    <citation type="journal article" date="2016" name="Nat. Commun.">
        <title>Thousands of microbial genomes shed light on interconnected biogeochemical processes in an aquifer system.</title>
        <authorList>
            <person name="Anantharaman K."/>
            <person name="Brown C.T."/>
            <person name="Hug L.A."/>
            <person name="Sharon I."/>
            <person name="Castelle C.J."/>
            <person name="Probst A.J."/>
            <person name="Thomas B.C."/>
            <person name="Singh A."/>
            <person name="Wilkins M.J."/>
            <person name="Karaoz U."/>
            <person name="Brodie E.L."/>
            <person name="Williams K.H."/>
            <person name="Hubbard S.S."/>
            <person name="Banfield J.F."/>
        </authorList>
    </citation>
    <scope>NUCLEOTIDE SEQUENCE [LARGE SCALE GENOMIC DNA]</scope>
</reference>
<dbReference type="Gene3D" id="3.40.50.2000">
    <property type="entry name" value="Glycogen Phosphorylase B"/>
    <property type="match status" value="2"/>
</dbReference>
<proteinExistence type="predicted"/>
<name>A0A1F5WPV6_9BACT</name>
<accession>A0A1F5WPV6</accession>
<dbReference type="PANTHER" id="PTHR45947:SF3">
    <property type="entry name" value="SULFOQUINOVOSYL TRANSFERASE SQD2"/>
    <property type="match status" value="1"/>
</dbReference>
<dbReference type="CDD" id="cd03801">
    <property type="entry name" value="GT4_PimA-like"/>
    <property type="match status" value="1"/>
</dbReference>
<dbReference type="PANTHER" id="PTHR45947">
    <property type="entry name" value="SULFOQUINOVOSYL TRANSFERASE SQD2"/>
    <property type="match status" value="1"/>
</dbReference>
<evidence type="ECO:0000313" key="4">
    <source>
        <dbReference type="Proteomes" id="UP000177723"/>
    </source>
</evidence>
<gene>
    <name evidence="3" type="ORF">A3F23_00175</name>
</gene>
<dbReference type="EMBL" id="MFHT01000016">
    <property type="protein sequence ID" value="OGF77607.1"/>
    <property type="molecule type" value="Genomic_DNA"/>
</dbReference>
<dbReference type="InterPro" id="IPR028098">
    <property type="entry name" value="Glyco_trans_4-like_N"/>
</dbReference>
<dbReference type="InterPro" id="IPR001296">
    <property type="entry name" value="Glyco_trans_1"/>
</dbReference>
<feature type="domain" description="Glycosyltransferase subfamily 4-like N-terminal" evidence="2">
    <location>
        <begin position="49"/>
        <end position="147"/>
    </location>
</feature>
<evidence type="ECO:0000259" key="1">
    <source>
        <dbReference type="Pfam" id="PF00534"/>
    </source>
</evidence>
<comment type="caution">
    <text evidence="3">The sequence shown here is derived from an EMBL/GenBank/DDBJ whole genome shotgun (WGS) entry which is preliminary data.</text>
</comment>
<dbReference type="Pfam" id="PF00534">
    <property type="entry name" value="Glycos_transf_1"/>
    <property type="match status" value="1"/>
</dbReference>
<organism evidence="3 4">
    <name type="scientific">Candidatus Giovannonibacteria bacterium RIFCSPHIGHO2_12_FULL_43_15</name>
    <dbReference type="NCBI Taxonomy" id="1798341"/>
    <lineage>
        <taxon>Bacteria</taxon>
        <taxon>Candidatus Giovannoniibacteriota</taxon>
    </lineage>
</organism>
<evidence type="ECO:0000259" key="2">
    <source>
        <dbReference type="Pfam" id="PF13439"/>
    </source>
</evidence>
<dbReference type="InterPro" id="IPR050194">
    <property type="entry name" value="Glycosyltransferase_grp1"/>
</dbReference>
<dbReference type="SUPFAM" id="SSF53756">
    <property type="entry name" value="UDP-Glycosyltransferase/glycogen phosphorylase"/>
    <property type="match status" value="1"/>
</dbReference>
<dbReference type="Pfam" id="PF13439">
    <property type="entry name" value="Glyco_transf_4"/>
    <property type="match status" value="1"/>
</dbReference>
<evidence type="ECO:0000313" key="3">
    <source>
        <dbReference type="EMBL" id="OGF77607.1"/>
    </source>
</evidence>